<keyword evidence="8" id="KW-1185">Reference proteome</keyword>
<dbReference type="NCBIfam" id="NF033546">
    <property type="entry name" value="transpos_IS21"/>
    <property type="match status" value="1"/>
</dbReference>
<dbReference type="PANTHER" id="PTHR35004:SF8">
    <property type="entry name" value="TRANSPOSASE RV3428C-RELATED"/>
    <property type="match status" value="1"/>
</dbReference>
<sequence length="516" mass="60574">MAGKIKRMSQIKQLLRLYKQGKRKKAIARILVMSKNTVKSYLYKIEGGKFDVDELLKMDDPQLEATLFSGNPSYKDERYEHLKSKLDYYTSELDKTGVTRGLLWREYQQTTNNTYSYTQFCHHLNQHNKSRRPSLKLYHNAGEKLFVDFAGKTLSYVDKETGQVIECQVFVACLPYSDYAFAMAVPSQKMEDFIYAMVCCLKFFGGAPKTIVTDNLKSAITKANNYEPTVNQAMEDLAWHYETTVTPTRPAKPKDKALVENQVKLIYSRVYAPLRNETFFDLASLNKAIMRQVKLHNQTRMQQKNYCREEKFLADEKTKLAALPEEDFQIKYYKTLKVNPNNHVYIGSDKHYYSVPYMYIGQKVTIIYTRSLVKIYNDKGEKIAVHTRDLREGRYTTDSDHLCSQHQHYISRSPEYYLEKARRLSSTLYRLIDLTFKQDRYPEHLYKTCDGLLSLYRKTDPGLFHHACETAISFEKYSYMFIKNIIEKNPHQYDIKKEISKPLPKHDNTRGANYYQ</sequence>
<dbReference type="KEGG" id="blq:L21SP5_00194"/>
<dbReference type="EMBL" id="CP013118">
    <property type="protein sequence ID" value="ALO14457.1"/>
    <property type="molecule type" value="Genomic_DNA"/>
</dbReference>
<dbReference type="STRING" id="1307839.L21SP5_00075"/>
<evidence type="ECO:0000259" key="2">
    <source>
        <dbReference type="PROSITE" id="PS50994"/>
    </source>
</evidence>
<dbReference type="InterPro" id="IPR036388">
    <property type="entry name" value="WH-like_DNA-bd_sf"/>
</dbReference>
<dbReference type="EMBL" id="CP013118">
    <property type="protein sequence ID" value="ALO15024.1"/>
    <property type="molecule type" value="Genomic_DNA"/>
</dbReference>
<dbReference type="EMBL" id="CP013118">
    <property type="protein sequence ID" value="ALO13874.1"/>
    <property type="molecule type" value="Genomic_DNA"/>
</dbReference>
<dbReference type="InterPro" id="IPR012337">
    <property type="entry name" value="RNaseH-like_sf"/>
</dbReference>
<dbReference type="KEGG" id="blq:L21SP5_00075"/>
<name>A0A0S2HV00_9BACT</name>
<dbReference type="InterPro" id="IPR016032">
    <property type="entry name" value="Sig_transdc_resp-reg_C-effctor"/>
</dbReference>
<gene>
    <name evidence="3" type="ORF">L21SP5_00075</name>
    <name evidence="4" type="ORF">L21SP5_00194</name>
    <name evidence="5" type="ORF">L21SP5_00786</name>
    <name evidence="6" type="ORF">L21SP5_01374</name>
    <name evidence="7" type="ORF">L21SP5_02180</name>
</gene>
<dbReference type="PANTHER" id="PTHR35004">
    <property type="entry name" value="TRANSPOSASE RV3428C-RELATED"/>
    <property type="match status" value="1"/>
</dbReference>
<dbReference type="PROSITE" id="PS50994">
    <property type="entry name" value="INTEGRASE"/>
    <property type="match status" value="1"/>
</dbReference>
<dbReference type="Gene3D" id="1.10.10.10">
    <property type="entry name" value="Winged helix-like DNA-binding domain superfamily/Winged helix DNA-binding domain"/>
    <property type="match status" value="1"/>
</dbReference>
<dbReference type="GO" id="GO:0015074">
    <property type="term" value="P:DNA integration"/>
    <property type="evidence" value="ECO:0007669"/>
    <property type="project" value="InterPro"/>
</dbReference>
<dbReference type="KEGG" id="blq:L21SP5_00786"/>
<accession>A0A0S2HV00</accession>
<evidence type="ECO:0000313" key="5">
    <source>
        <dbReference type="EMBL" id="ALO14457.1"/>
    </source>
</evidence>
<dbReference type="OrthoDB" id="3193769at2"/>
<reference evidence="4 8" key="1">
    <citation type="submission" date="2015-11" db="EMBL/GenBank/DDBJ databases">
        <title>Description and complete genome sequence of a novel strain predominating in hypersaline microbial mats and representing a new family of the Bacteriodetes phylum.</title>
        <authorList>
            <person name="Spring S."/>
            <person name="Bunk B."/>
            <person name="Sproer C."/>
            <person name="Klenk H.-P."/>
        </authorList>
    </citation>
    <scope>NUCLEOTIDE SEQUENCE [LARGE SCALE GENOMIC DNA]</scope>
    <source>
        <strain evidence="4 8">L21-Spi-D4</strain>
    </source>
</reference>
<dbReference type="InterPro" id="IPR001584">
    <property type="entry name" value="Integrase_cat-core"/>
</dbReference>
<evidence type="ECO:0000313" key="6">
    <source>
        <dbReference type="EMBL" id="ALO15024.1"/>
    </source>
</evidence>
<dbReference type="SUPFAM" id="SSF46894">
    <property type="entry name" value="C-terminal effector domain of the bipartite response regulators"/>
    <property type="match status" value="1"/>
</dbReference>
<dbReference type="Gene3D" id="3.30.420.10">
    <property type="entry name" value="Ribonuclease H-like superfamily/Ribonuclease H"/>
    <property type="match status" value="1"/>
</dbReference>
<dbReference type="AlphaFoldDB" id="A0A0S2HV00"/>
<dbReference type="Proteomes" id="UP000064893">
    <property type="component" value="Chromosome"/>
</dbReference>
<evidence type="ECO:0000313" key="7">
    <source>
        <dbReference type="EMBL" id="ALO15813.1"/>
    </source>
</evidence>
<organism evidence="4 8">
    <name type="scientific">Salinivirga cyanobacteriivorans</name>
    <dbReference type="NCBI Taxonomy" id="1307839"/>
    <lineage>
        <taxon>Bacteria</taxon>
        <taxon>Pseudomonadati</taxon>
        <taxon>Bacteroidota</taxon>
        <taxon>Bacteroidia</taxon>
        <taxon>Bacteroidales</taxon>
        <taxon>Salinivirgaceae</taxon>
        <taxon>Salinivirga</taxon>
    </lineage>
</organism>
<dbReference type="InterPro" id="IPR036397">
    <property type="entry name" value="RNaseH_sf"/>
</dbReference>
<dbReference type="Pfam" id="PF00665">
    <property type="entry name" value="rve"/>
    <property type="match status" value="1"/>
</dbReference>
<feature type="domain" description="Integrase catalytic" evidence="2">
    <location>
        <begin position="129"/>
        <end position="317"/>
    </location>
</feature>
<dbReference type="KEGG" id="blq:L21SP5_01374"/>
<protein>
    <submittedName>
        <fullName evidence="4">Transposase</fullName>
    </submittedName>
</protein>
<dbReference type="InterPro" id="IPR054353">
    <property type="entry name" value="IstA-like_C"/>
</dbReference>
<dbReference type="KEGG" id="blq:L21SP5_02180"/>
<dbReference type="EMBL" id="CP013118">
    <property type="protein sequence ID" value="ALO15813.1"/>
    <property type="molecule type" value="Genomic_DNA"/>
</dbReference>
<evidence type="ECO:0000313" key="3">
    <source>
        <dbReference type="EMBL" id="ALO13757.1"/>
    </source>
</evidence>
<evidence type="ECO:0000313" key="8">
    <source>
        <dbReference type="Proteomes" id="UP000064893"/>
    </source>
</evidence>
<evidence type="ECO:0000256" key="1">
    <source>
        <dbReference type="ARBA" id="ARBA00009277"/>
    </source>
</evidence>
<comment type="similarity">
    <text evidence="1">Belongs to the transposase IS21/IS408/IS1162 family.</text>
</comment>
<dbReference type="GO" id="GO:0006355">
    <property type="term" value="P:regulation of DNA-templated transcription"/>
    <property type="evidence" value="ECO:0007669"/>
    <property type="project" value="InterPro"/>
</dbReference>
<evidence type="ECO:0000313" key="4">
    <source>
        <dbReference type="EMBL" id="ALO13874.1"/>
    </source>
</evidence>
<dbReference type="RefSeq" id="WP_057951394.1">
    <property type="nucleotide sequence ID" value="NZ_CP013118.1"/>
</dbReference>
<dbReference type="EMBL" id="CP013118">
    <property type="protein sequence ID" value="ALO13757.1"/>
    <property type="molecule type" value="Genomic_DNA"/>
</dbReference>
<proteinExistence type="inferred from homology"/>
<dbReference type="GO" id="GO:0003677">
    <property type="term" value="F:DNA binding"/>
    <property type="evidence" value="ECO:0007669"/>
    <property type="project" value="InterPro"/>
</dbReference>
<dbReference type="PATRIC" id="fig|1307839.3.peg.1468"/>
<dbReference type="Pfam" id="PF22483">
    <property type="entry name" value="Mu-transpos_C_2"/>
    <property type="match status" value="1"/>
</dbReference>
<dbReference type="SUPFAM" id="SSF53098">
    <property type="entry name" value="Ribonuclease H-like"/>
    <property type="match status" value="1"/>
</dbReference>